<proteinExistence type="predicted"/>
<dbReference type="AlphaFoldDB" id="A0AA43TZY0"/>
<evidence type="ECO:0000313" key="2">
    <source>
        <dbReference type="EMBL" id="MDI1490742.1"/>
    </source>
</evidence>
<dbReference type="Proteomes" id="UP001161017">
    <property type="component" value="Unassembled WGS sequence"/>
</dbReference>
<feature type="region of interest" description="Disordered" evidence="1">
    <location>
        <begin position="20"/>
        <end position="65"/>
    </location>
</feature>
<reference evidence="2" key="1">
    <citation type="journal article" date="2023" name="Genome Biol. Evol.">
        <title>First Whole Genome Sequence and Flow Cytometry Genome Size Data for the Lichen-Forming Fungus Ramalina farinacea (Ascomycota).</title>
        <authorList>
            <person name="Llewellyn T."/>
            <person name="Mian S."/>
            <person name="Hill R."/>
            <person name="Leitch I.J."/>
            <person name="Gaya E."/>
        </authorList>
    </citation>
    <scope>NUCLEOTIDE SEQUENCE</scope>
    <source>
        <strain evidence="2">LIQ254RAFAR</strain>
    </source>
</reference>
<protein>
    <submittedName>
        <fullName evidence="2">Uncharacterized protein</fullName>
    </submittedName>
</protein>
<evidence type="ECO:0000256" key="1">
    <source>
        <dbReference type="SAM" id="MobiDB-lite"/>
    </source>
</evidence>
<name>A0AA43TZY0_9LECA</name>
<sequence length="370" mass="41118">MSHPSPAPMSAPAQRYPLAAYGVFVAQEDEQQGPAEKPDPSPDDSVKQENGVEPARVNGSDPQNFRAKQTKIQDLLCINGVPTLPPAPPSTRTPDQVGQMLEVYELIYQPGMDKFFETQWYKKRGFEYLKANGPLCDQFQNLISRYSMSDNKEDPAYLYNLAITQSLEAMVIWAMLGLCRKAATTKDAAGNINADDEREDVVNTAKRLDMFEALVTGEYLTAETAPATNPPDAKMVGNTLEKQLAQNQYTFWYSVHRFLTLHNGDPDFQKHIDEVLLECRKTLENRESRDVIYSIMVVRHIGPTIPGFPNAVKAPETDEEQDAQIAITVAKRLVEEEAGDKGTNQVVTRLCGLAARSWALNIQGTPVTGP</sequence>
<organism evidence="2 3">
    <name type="scientific">Ramalina farinacea</name>
    <dbReference type="NCBI Taxonomy" id="258253"/>
    <lineage>
        <taxon>Eukaryota</taxon>
        <taxon>Fungi</taxon>
        <taxon>Dikarya</taxon>
        <taxon>Ascomycota</taxon>
        <taxon>Pezizomycotina</taxon>
        <taxon>Lecanoromycetes</taxon>
        <taxon>OSLEUM clade</taxon>
        <taxon>Lecanoromycetidae</taxon>
        <taxon>Lecanorales</taxon>
        <taxon>Lecanorineae</taxon>
        <taxon>Ramalinaceae</taxon>
        <taxon>Ramalina</taxon>
    </lineage>
</organism>
<feature type="compositionally biased region" description="Basic and acidic residues" evidence="1">
    <location>
        <begin position="36"/>
        <end position="47"/>
    </location>
</feature>
<evidence type="ECO:0000313" key="3">
    <source>
        <dbReference type="Proteomes" id="UP001161017"/>
    </source>
</evidence>
<accession>A0AA43TZY0</accession>
<gene>
    <name evidence="2" type="ORF">OHK93_001946</name>
</gene>
<dbReference type="EMBL" id="JAPUFD010000012">
    <property type="protein sequence ID" value="MDI1490742.1"/>
    <property type="molecule type" value="Genomic_DNA"/>
</dbReference>
<keyword evidence="3" id="KW-1185">Reference proteome</keyword>
<comment type="caution">
    <text evidence="2">The sequence shown here is derived from an EMBL/GenBank/DDBJ whole genome shotgun (WGS) entry which is preliminary data.</text>
</comment>